<proteinExistence type="predicted"/>
<dbReference type="SUPFAM" id="SSF53335">
    <property type="entry name" value="S-adenosyl-L-methionine-dependent methyltransferases"/>
    <property type="match status" value="1"/>
</dbReference>
<evidence type="ECO:0000259" key="1">
    <source>
        <dbReference type="Pfam" id="PF08241"/>
    </source>
</evidence>
<feature type="domain" description="Methyltransferase type 11" evidence="1">
    <location>
        <begin position="104"/>
        <end position="182"/>
    </location>
</feature>
<gene>
    <name evidence="2" type="ORF">V1633_11155</name>
</gene>
<keyword evidence="2" id="KW-0808">Transferase</keyword>
<evidence type="ECO:0000313" key="2">
    <source>
        <dbReference type="EMBL" id="MEE6259045.1"/>
    </source>
</evidence>
<evidence type="ECO:0000313" key="3">
    <source>
        <dbReference type="Proteomes" id="UP001332243"/>
    </source>
</evidence>
<dbReference type="GO" id="GO:0008168">
    <property type="term" value="F:methyltransferase activity"/>
    <property type="evidence" value="ECO:0007669"/>
    <property type="project" value="UniProtKB-KW"/>
</dbReference>
<keyword evidence="2" id="KW-0489">Methyltransferase</keyword>
<protein>
    <submittedName>
        <fullName evidence="2">Methyltransferase domain-containing protein</fullName>
    </submittedName>
</protein>
<organism evidence="2 3">
    <name type="scientific">Plantactinospora sonchi</name>
    <dbReference type="NCBI Taxonomy" id="1544735"/>
    <lineage>
        <taxon>Bacteria</taxon>
        <taxon>Bacillati</taxon>
        <taxon>Actinomycetota</taxon>
        <taxon>Actinomycetes</taxon>
        <taxon>Micromonosporales</taxon>
        <taxon>Micromonosporaceae</taxon>
        <taxon>Plantactinospora</taxon>
    </lineage>
</organism>
<accession>A0ABU7RRC4</accession>
<sequence length="256" mass="28058">MRISGSAVGLLRARRAADAVQKINESLDRYPLATCCSACGSSEQFSVRPVIGRRLARQWGLDRTERAMVDIQQGHLCEGCGNNLRGRCLADAILARLGIVGPLTTAWDRASATRILEVNPAARLTPMLSKAAHHVCTSYPEVDIQALPFRDGEFDLVVHSDTLEHVPDPALAIRECLRVAGSGWVVFTTPVLFDRLTRDRTRRPASYHGGDSGPSLVYWEFGADVVTFLLEAQATEIVVNRDGYPYACAFSCRRSG</sequence>
<dbReference type="Pfam" id="PF08241">
    <property type="entry name" value="Methyltransf_11"/>
    <property type="match status" value="1"/>
</dbReference>
<dbReference type="Proteomes" id="UP001332243">
    <property type="component" value="Unassembled WGS sequence"/>
</dbReference>
<dbReference type="GO" id="GO:0032259">
    <property type="term" value="P:methylation"/>
    <property type="evidence" value="ECO:0007669"/>
    <property type="project" value="UniProtKB-KW"/>
</dbReference>
<dbReference type="EMBL" id="JAZGQK010000007">
    <property type="protein sequence ID" value="MEE6259045.1"/>
    <property type="molecule type" value="Genomic_DNA"/>
</dbReference>
<keyword evidence="3" id="KW-1185">Reference proteome</keyword>
<reference evidence="2 3" key="1">
    <citation type="submission" date="2024-01" db="EMBL/GenBank/DDBJ databases">
        <title>Genome insights into Plantactinospora sonchi sp. nov.</title>
        <authorList>
            <person name="Wang L."/>
        </authorList>
    </citation>
    <scope>NUCLEOTIDE SEQUENCE [LARGE SCALE GENOMIC DNA]</scope>
    <source>
        <strain evidence="2 3">NEAU-QY2</strain>
    </source>
</reference>
<dbReference type="InterPro" id="IPR013216">
    <property type="entry name" value="Methyltransf_11"/>
</dbReference>
<name>A0ABU7RRC4_9ACTN</name>
<dbReference type="Gene3D" id="3.40.50.150">
    <property type="entry name" value="Vaccinia Virus protein VP39"/>
    <property type="match status" value="1"/>
</dbReference>
<dbReference type="RefSeq" id="WP_331214156.1">
    <property type="nucleotide sequence ID" value="NZ_JAZGQK010000007.1"/>
</dbReference>
<dbReference type="InterPro" id="IPR029063">
    <property type="entry name" value="SAM-dependent_MTases_sf"/>
</dbReference>
<comment type="caution">
    <text evidence="2">The sequence shown here is derived from an EMBL/GenBank/DDBJ whole genome shotgun (WGS) entry which is preliminary data.</text>
</comment>